<protein>
    <submittedName>
        <fullName evidence="2">XRE family transcriptional regulator</fullName>
    </submittedName>
</protein>
<accession>A0A2W3Z3Y2</accession>
<name>A0A2W3Z3Y2_9ENTE</name>
<comment type="caution">
    <text evidence="2">The sequence shown here is derived from an EMBL/GenBank/DDBJ whole genome shotgun (WGS) entry which is preliminary data.</text>
</comment>
<dbReference type="SUPFAM" id="SSF47413">
    <property type="entry name" value="lambda repressor-like DNA-binding domains"/>
    <property type="match status" value="1"/>
</dbReference>
<evidence type="ECO:0000313" key="3">
    <source>
        <dbReference type="Proteomes" id="UP000249828"/>
    </source>
</evidence>
<dbReference type="PROSITE" id="PS50943">
    <property type="entry name" value="HTH_CROC1"/>
    <property type="match status" value="1"/>
</dbReference>
<dbReference type="Gene3D" id="1.25.40.400">
    <property type="match status" value="1"/>
</dbReference>
<dbReference type="AlphaFoldDB" id="A0A2W3Z3Y2"/>
<dbReference type="PANTHER" id="PTHR37038">
    <property type="entry name" value="TRANSCRIPTIONAL REGULATOR-RELATED"/>
    <property type="match status" value="1"/>
</dbReference>
<keyword evidence="3" id="KW-1185">Reference proteome</keyword>
<dbReference type="InterPro" id="IPR011990">
    <property type="entry name" value="TPR-like_helical_dom_sf"/>
</dbReference>
<dbReference type="Proteomes" id="UP000249828">
    <property type="component" value="Unassembled WGS sequence"/>
</dbReference>
<evidence type="ECO:0000313" key="2">
    <source>
        <dbReference type="EMBL" id="PZL71037.1"/>
    </source>
</evidence>
<dbReference type="InterPro" id="IPR010982">
    <property type="entry name" value="Lambda_DNA-bd_dom_sf"/>
</dbReference>
<dbReference type="SUPFAM" id="SSF48452">
    <property type="entry name" value="TPR-like"/>
    <property type="match status" value="1"/>
</dbReference>
<dbReference type="Gene3D" id="1.10.260.40">
    <property type="entry name" value="lambda repressor-like DNA-binding domains"/>
    <property type="match status" value="1"/>
</dbReference>
<reference evidence="2 3" key="1">
    <citation type="submission" date="2017-11" db="EMBL/GenBank/DDBJ databases">
        <title>Draft genome sequence of Enterococcus plantarum TRW2 strain isolated from lettuce.</title>
        <authorList>
            <person name="Kim E.B."/>
            <person name="Marco M.L."/>
            <person name="Williams T.R."/>
            <person name="You I.H."/>
        </authorList>
    </citation>
    <scope>NUCLEOTIDE SEQUENCE [LARGE SCALE GENOMIC DNA]</scope>
    <source>
        <strain evidence="2 3">TRW2</strain>
    </source>
</reference>
<proteinExistence type="predicted"/>
<organism evidence="2 3">
    <name type="scientific">Enterococcus plantarum</name>
    <dbReference type="NCBI Taxonomy" id="1077675"/>
    <lineage>
        <taxon>Bacteria</taxon>
        <taxon>Bacillati</taxon>
        <taxon>Bacillota</taxon>
        <taxon>Bacilli</taxon>
        <taxon>Lactobacillales</taxon>
        <taxon>Enterococcaceae</taxon>
        <taxon>Enterococcus</taxon>
    </lineage>
</organism>
<sequence length="303" mass="36178">MNIGESLKFFRTKKNITQKEMIPQNIDPSTYSRIEGNRRPLRINDLQSIIAKLEISVDEFFSFATLDEEQKWFREHYYYCSNHLSNKEAKKILVKYYTSIDIKPIKTLRELSNYIAIKSLFHNKWEEIGKINDDEVTEIYNLLVSKHYFFQYDYILMNNLIAFFTTKQTSILMMKAFPILDEENRDSTTLTFAYNTWLNLISIKLYNNEYALAEDYIKQSYKFDKSKTNYNFRLNIRYLAHLTRYLQTADPDDMKEISLFIQLLKDIGDEEFARRVDDEVRTLTRNTSNIDKARYAATAIRLE</sequence>
<dbReference type="EMBL" id="PIEU01000111">
    <property type="protein sequence ID" value="PZL71037.1"/>
    <property type="molecule type" value="Genomic_DNA"/>
</dbReference>
<evidence type="ECO:0000259" key="1">
    <source>
        <dbReference type="PROSITE" id="PS50943"/>
    </source>
</evidence>
<dbReference type="CDD" id="cd00093">
    <property type="entry name" value="HTH_XRE"/>
    <property type="match status" value="1"/>
</dbReference>
<dbReference type="GO" id="GO:0003677">
    <property type="term" value="F:DNA binding"/>
    <property type="evidence" value="ECO:0007669"/>
    <property type="project" value="InterPro"/>
</dbReference>
<feature type="domain" description="HTH cro/C1-type" evidence="1">
    <location>
        <begin position="25"/>
        <end position="60"/>
    </location>
</feature>
<gene>
    <name evidence="2" type="ORF">CI088_14270</name>
</gene>
<dbReference type="InterPro" id="IPR053163">
    <property type="entry name" value="HTH-type_regulator_Rgg"/>
</dbReference>
<dbReference type="RefSeq" id="WP_111248647.1">
    <property type="nucleotide sequence ID" value="NZ_PIEU01000111.1"/>
</dbReference>
<dbReference type="InterPro" id="IPR001387">
    <property type="entry name" value="Cro/C1-type_HTH"/>
</dbReference>